<sequence length="269" mass="30511">MASQSKKILIVEDDPFIGDLIISDLSQLFPYGNLVVIGPVENMQDAIAAFNNETPDMILMDIELGQDKSAGISLASLVNQIRPVPLIFLSGLERERGFDVAKYTSPYAYLQKPYQRQQLADIIELLLIQLTTQIKKPNPDLTTYQKTQKSIFVTTSYGEITAIELEHLTLIEADGKVLKAYNCKQDRPIIFSSPGLKNFYESHLEILSKDFFQLSRKFIINISKIEQIKDNLVRLPKFTSDSRIENFQIPIPVNGNKKKELFKLLGKTL</sequence>
<dbReference type="Proteomes" id="UP001595766">
    <property type="component" value="Unassembled WGS sequence"/>
</dbReference>
<dbReference type="PROSITE" id="PS50110">
    <property type="entry name" value="RESPONSE_REGULATORY"/>
    <property type="match status" value="1"/>
</dbReference>
<keyword evidence="1 2" id="KW-0597">Phosphoprotein</keyword>
<dbReference type="Gene3D" id="3.40.50.2300">
    <property type="match status" value="1"/>
</dbReference>
<dbReference type="SMART" id="SM00448">
    <property type="entry name" value="REC"/>
    <property type="match status" value="1"/>
</dbReference>
<dbReference type="EMBL" id="JBHSAV010000092">
    <property type="protein sequence ID" value="MFC3978146.1"/>
    <property type="molecule type" value="Genomic_DNA"/>
</dbReference>
<gene>
    <name evidence="4" type="ORF">ACFOUP_17305</name>
</gene>
<dbReference type="SMART" id="SM00850">
    <property type="entry name" value="LytTR"/>
    <property type="match status" value="1"/>
</dbReference>
<comment type="caution">
    <text evidence="4">The sequence shown here is derived from an EMBL/GenBank/DDBJ whole genome shotgun (WGS) entry which is preliminary data.</text>
</comment>
<evidence type="ECO:0000313" key="4">
    <source>
        <dbReference type="EMBL" id="MFC3978146.1"/>
    </source>
</evidence>
<dbReference type="InterPro" id="IPR011006">
    <property type="entry name" value="CheY-like_superfamily"/>
</dbReference>
<feature type="modified residue" description="4-aspartylphosphate" evidence="2">
    <location>
        <position position="61"/>
    </location>
</feature>
<evidence type="ECO:0000256" key="1">
    <source>
        <dbReference type="ARBA" id="ARBA00022553"/>
    </source>
</evidence>
<accession>A0ABV8EQZ8</accession>
<dbReference type="InterPro" id="IPR050595">
    <property type="entry name" value="Bact_response_regulator"/>
</dbReference>
<dbReference type="PANTHER" id="PTHR44591:SF3">
    <property type="entry name" value="RESPONSE REGULATORY DOMAIN-CONTAINING PROTEIN"/>
    <property type="match status" value="1"/>
</dbReference>
<dbReference type="InterPro" id="IPR001789">
    <property type="entry name" value="Sig_transdc_resp-reg_receiver"/>
</dbReference>
<dbReference type="InterPro" id="IPR007492">
    <property type="entry name" value="LytTR_DNA-bd_dom"/>
</dbReference>
<protein>
    <submittedName>
        <fullName evidence="4">Response regulator transcription factor</fullName>
    </submittedName>
</protein>
<keyword evidence="5" id="KW-1185">Reference proteome</keyword>
<dbReference type="Gene3D" id="2.40.50.1020">
    <property type="entry name" value="LytTr DNA-binding domain"/>
    <property type="match status" value="1"/>
</dbReference>
<dbReference type="SUPFAM" id="SSF52172">
    <property type="entry name" value="CheY-like"/>
    <property type="match status" value="1"/>
</dbReference>
<dbReference type="PANTHER" id="PTHR44591">
    <property type="entry name" value="STRESS RESPONSE REGULATOR PROTEIN 1"/>
    <property type="match status" value="1"/>
</dbReference>
<organism evidence="4 5">
    <name type="scientific">Belliella kenyensis</name>
    <dbReference type="NCBI Taxonomy" id="1472724"/>
    <lineage>
        <taxon>Bacteria</taxon>
        <taxon>Pseudomonadati</taxon>
        <taxon>Bacteroidota</taxon>
        <taxon>Cytophagia</taxon>
        <taxon>Cytophagales</taxon>
        <taxon>Cyclobacteriaceae</taxon>
        <taxon>Belliella</taxon>
    </lineage>
</organism>
<evidence type="ECO:0000256" key="2">
    <source>
        <dbReference type="PROSITE-ProRule" id="PRU00169"/>
    </source>
</evidence>
<reference evidence="5" key="1">
    <citation type="journal article" date="2019" name="Int. J. Syst. Evol. Microbiol.">
        <title>The Global Catalogue of Microorganisms (GCM) 10K type strain sequencing project: providing services to taxonomists for standard genome sequencing and annotation.</title>
        <authorList>
            <consortium name="The Broad Institute Genomics Platform"/>
            <consortium name="The Broad Institute Genome Sequencing Center for Infectious Disease"/>
            <person name="Wu L."/>
            <person name="Ma J."/>
        </authorList>
    </citation>
    <scope>NUCLEOTIDE SEQUENCE [LARGE SCALE GENOMIC DNA]</scope>
    <source>
        <strain evidence="5">CECT 8551</strain>
    </source>
</reference>
<evidence type="ECO:0000313" key="5">
    <source>
        <dbReference type="Proteomes" id="UP001595766"/>
    </source>
</evidence>
<dbReference type="Pfam" id="PF00072">
    <property type="entry name" value="Response_reg"/>
    <property type="match status" value="1"/>
</dbReference>
<name>A0ABV8EQZ8_9BACT</name>
<dbReference type="RefSeq" id="WP_241296076.1">
    <property type="nucleotide sequence ID" value="NZ_JAKZGR010000012.1"/>
</dbReference>
<evidence type="ECO:0000259" key="3">
    <source>
        <dbReference type="PROSITE" id="PS50110"/>
    </source>
</evidence>
<proteinExistence type="predicted"/>
<feature type="domain" description="Response regulatory" evidence="3">
    <location>
        <begin position="7"/>
        <end position="127"/>
    </location>
</feature>